<dbReference type="Proteomes" id="UP000182658">
    <property type="component" value="Unassembled WGS sequence"/>
</dbReference>
<dbReference type="InParanoid" id="A0A1J7J529"/>
<accession>A0A1J7J529</accession>
<evidence type="ECO:0000313" key="2">
    <source>
        <dbReference type="Proteomes" id="UP000182658"/>
    </source>
</evidence>
<gene>
    <name evidence="1" type="ORF">CONLIGDRAFT_688902</name>
</gene>
<dbReference type="AlphaFoldDB" id="A0A1J7J529"/>
<dbReference type="EMBL" id="KV875093">
    <property type="protein sequence ID" value="OIW34886.1"/>
    <property type="molecule type" value="Genomic_DNA"/>
</dbReference>
<proteinExistence type="predicted"/>
<keyword evidence="2" id="KW-1185">Reference proteome</keyword>
<protein>
    <submittedName>
        <fullName evidence="1">Uncharacterized protein</fullName>
    </submittedName>
</protein>
<name>A0A1J7J529_9PEZI</name>
<reference evidence="1 2" key="1">
    <citation type="submission" date="2016-10" db="EMBL/GenBank/DDBJ databases">
        <title>Draft genome sequence of Coniochaeta ligniaria NRRL30616, a lignocellulolytic fungus for bioabatement of inhibitors in plant biomass hydrolysates.</title>
        <authorList>
            <consortium name="DOE Joint Genome Institute"/>
            <person name="Jimenez D.J."/>
            <person name="Hector R.E."/>
            <person name="Riley R."/>
            <person name="Sun H."/>
            <person name="Grigoriev I.V."/>
            <person name="Van Elsas J.D."/>
            <person name="Nichols N.N."/>
        </authorList>
    </citation>
    <scope>NUCLEOTIDE SEQUENCE [LARGE SCALE GENOMIC DNA]</scope>
    <source>
        <strain evidence="1 2">NRRL 30616</strain>
    </source>
</reference>
<dbReference type="OrthoDB" id="5207784at2759"/>
<sequence>METHTTASPPSYAEAVSDAADDLEPVILVLDGQSIHAESDPTVHLYEVNRGIAHLGLSTSVVEFARMERRVGRTKQRSRHIYNLHHVQPLLRIPSARRAEYFIQAVAAPARRLGHLGLKQARTLADDHWTALPVDMKGWAELDRPPFVADTAPVFEAHQRQGACKWTDGDGHDVAMEYDQERRLLVTASLQRETLDALVALWCCRVWQQSVDQQRSQAVVQTNHLAHTLPMGWKKFLL</sequence>
<organism evidence="1 2">
    <name type="scientific">Coniochaeta ligniaria NRRL 30616</name>
    <dbReference type="NCBI Taxonomy" id="1408157"/>
    <lineage>
        <taxon>Eukaryota</taxon>
        <taxon>Fungi</taxon>
        <taxon>Dikarya</taxon>
        <taxon>Ascomycota</taxon>
        <taxon>Pezizomycotina</taxon>
        <taxon>Sordariomycetes</taxon>
        <taxon>Sordariomycetidae</taxon>
        <taxon>Coniochaetales</taxon>
        <taxon>Coniochaetaceae</taxon>
        <taxon>Coniochaeta</taxon>
    </lineage>
</organism>
<evidence type="ECO:0000313" key="1">
    <source>
        <dbReference type="EMBL" id="OIW34886.1"/>
    </source>
</evidence>